<dbReference type="InterPro" id="IPR041373">
    <property type="entry name" value="RT_RNaseH"/>
</dbReference>
<dbReference type="Gene3D" id="2.40.70.10">
    <property type="entry name" value="Acid Proteases"/>
    <property type="match status" value="1"/>
</dbReference>
<evidence type="ECO:0000259" key="10">
    <source>
        <dbReference type="Pfam" id="PF17917"/>
    </source>
</evidence>
<keyword evidence="5" id="KW-0255">Endonuclease</keyword>
<dbReference type="GO" id="GO:0004519">
    <property type="term" value="F:endonuclease activity"/>
    <property type="evidence" value="ECO:0007669"/>
    <property type="project" value="UniProtKB-KW"/>
</dbReference>
<feature type="domain" description="Reverse transcriptase RNase H-like" evidence="10">
    <location>
        <begin position="517"/>
        <end position="585"/>
    </location>
</feature>
<name>A0AAQ3P372_VIGMU</name>
<protein>
    <recommendedName>
        <fullName evidence="1">RNA-directed DNA polymerase</fullName>
        <ecNumber evidence="1">2.7.7.49</ecNumber>
    </recommendedName>
</protein>
<dbReference type="CDD" id="cd00303">
    <property type="entry name" value="retropepsin_like"/>
    <property type="match status" value="1"/>
</dbReference>
<evidence type="ECO:0000259" key="9">
    <source>
        <dbReference type="Pfam" id="PF00078"/>
    </source>
</evidence>
<sequence length="650" mass="73855">MVESVRKTQSEKMDKMLHNMSLVISKMDDLNLRFSALENHPPSPPPSPSPFSSPVTHRHFLKLDVPRFDGSDPHGWIFKISQFFDYHSTPEEEWITVASFYLDALETRFAPTAFDDSRGKLFKLTQTSSVAVYLTSGLARLHEERFHDLTRLVRPRSGPKPLSLLTWSPTTPLVPSFPLKQLPPLLLASPLRTRFKQLIEPEMADRRERGLCFNCDQKFSRNHRCPARYMLLVAEEEDESSESSLHASIMEPNPPDPVSPVITDDPNQAQLIFVDGGSTHNFIQEAMANFLGLSRSPISVLKVIVGSGEVLPCTEGHNFKVELYIFGMIGSDIVLGAQWLKQLSPILMDYQNLTKQFNHPNGLIVLKGQTTSPPEPISFHQLKCVIHSDPTMQIFSFRKIEIEAQVSKLLANGWIQPSVSPFSSPVLLLKKKDGSWRMCVDYRALNAITIRDRFPLPTVDELLDELGHARCFSKLDLTYRFHQIHISAVIDWPVPTSVKGLHGFLGLTGFYQKFVKVLLQNGHHIAYFSMIFCSRMARASAYLRELHAITSAVKRWRQCLLGHFFVIQTDQKSMKELMSQKEVQGDSSYIALLEKYDTNPSSHNEEESGFFHILVIRQQYSETFMTLIQGDMLVSQRPCNVLVPIFIGTQ</sequence>
<accession>A0AAQ3P372</accession>
<dbReference type="PANTHER" id="PTHR15503">
    <property type="entry name" value="LDOC1 RELATED"/>
    <property type="match status" value="1"/>
</dbReference>
<dbReference type="InterPro" id="IPR000477">
    <property type="entry name" value="RT_dom"/>
</dbReference>
<dbReference type="InterPro" id="IPR043128">
    <property type="entry name" value="Rev_trsase/Diguanyl_cyclase"/>
</dbReference>
<dbReference type="EC" id="2.7.7.49" evidence="1"/>
<dbReference type="Pfam" id="PF00078">
    <property type="entry name" value="RVT_1"/>
    <property type="match status" value="1"/>
</dbReference>
<keyword evidence="7" id="KW-0695">RNA-directed DNA polymerase</keyword>
<dbReference type="GO" id="GO:0003964">
    <property type="term" value="F:RNA-directed DNA polymerase activity"/>
    <property type="evidence" value="ECO:0007669"/>
    <property type="project" value="UniProtKB-KW"/>
</dbReference>
<evidence type="ECO:0000256" key="7">
    <source>
        <dbReference type="ARBA" id="ARBA00022918"/>
    </source>
</evidence>
<dbReference type="CDD" id="cd01647">
    <property type="entry name" value="RT_LTR"/>
    <property type="match status" value="1"/>
</dbReference>
<evidence type="ECO:0000256" key="8">
    <source>
        <dbReference type="SAM" id="MobiDB-lite"/>
    </source>
</evidence>
<dbReference type="Gene3D" id="3.30.70.270">
    <property type="match status" value="1"/>
</dbReference>
<evidence type="ECO:0000256" key="6">
    <source>
        <dbReference type="ARBA" id="ARBA00022801"/>
    </source>
</evidence>
<keyword evidence="12" id="KW-1185">Reference proteome</keyword>
<feature type="domain" description="Reverse transcriptase" evidence="9">
    <location>
        <begin position="430"/>
        <end position="488"/>
    </location>
</feature>
<feature type="compositionally biased region" description="Pro residues" evidence="8">
    <location>
        <begin position="41"/>
        <end position="51"/>
    </location>
</feature>
<reference evidence="11 12" key="1">
    <citation type="journal article" date="2023" name="Life. Sci Alliance">
        <title>Evolutionary insights into 3D genome organization and epigenetic landscape of Vigna mungo.</title>
        <authorList>
            <person name="Junaid A."/>
            <person name="Singh B."/>
            <person name="Bhatia S."/>
        </authorList>
    </citation>
    <scope>NUCLEOTIDE SEQUENCE [LARGE SCALE GENOMIC DNA]</scope>
    <source>
        <strain evidence="11">Urdbean</strain>
    </source>
</reference>
<dbReference type="InterPro" id="IPR043502">
    <property type="entry name" value="DNA/RNA_pol_sf"/>
</dbReference>
<dbReference type="InterPro" id="IPR032567">
    <property type="entry name" value="RTL1-rel"/>
</dbReference>
<keyword evidence="6" id="KW-0378">Hydrolase</keyword>
<feature type="region of interest" description="Disordered" evidence="8">
    <location>
        <begin position="35"/>
        <end position="54"/>
    </location>
</feature>
<proteinExistence type="predicted"/>
<evidence type="ECO:0000256" key="1">
    <source>
        <dbReference type="ARBA" id="ARBA00012493"/>
    </source>
</evidence>
<dbReference type="Gene3D" id="3.10.10.10">
    <property type="entry name" value="HIV Type 1 Reverse Transcriptase, subunit A, domain 1"/>
    <property type="match status" value="1"/>
</dbReference>
<keyword evidence="4" id="KW-0540">Nuclease</keyword>
<evidence type="ECO:0000313" key="12">
    <source>
        <dbReference type="Proteomes" id="UP001374535"/>
    </source>
</evidence>
<evidence type="ECO:0000256" key="3">
    <source>
        <dbReference type="ARBA" id="ARBA00022695"/>
    </source>
</evidence>
<organism evidence="11 12">
    <name type="scientific">Vigna mungo</name>
    <name type="common">Black gram</name>
    <name type="synonym">Phaseolus mungo</name>
    <dbReference type="NCBI Taxonomy" id="3915"/>
    <lineage>
        <taxon>Eukaryota</taxon>
        <taxon>Viridiplantae</taxon>
        <taxon>Streptophyta</taxon>
        <taxon>Embryophyta</taxon>
        <taxon>Tracheophyta</taxon>
        <taxon>Spermatophyta</taxon>
        <taxon>Magnoliopsida</taxon>
        <taxon>eudicotyledons</taxon>
        <taxon>Gunneridae</taxon>
        <taxon>Pentapetalae</taxon>
        <taxon>rosids</taxon>
        <taxon>fabids</taxon>
        <taxon>Fabales</taxon>
        <taxon>Fabaceae</taxon>
        <taxon>Papilionoideae</taxon>
        <taxon>50 kb inversion clade</taxon>
        <taxon>NPAAA clade</taxon>
        <taxon>indigoferoid/millettioid clade</taxon>
        <taxon>Phaseoleae</taxon>
        <taxon>Vigna</taxon>
    </lineage>
</organism>
<keyword evidence="3" id="KW-0548">Nucleotidyltransferase</keyword>
<evidence type="ECO:0000313" key="11">
    <source>
        <dbReference type="EMBL" id="WVZ21116.1"/>
    </source>
</evidence>
<keyword evidence="2" id="KW-0808">Transferase</keyword>
<dbReference type="SUPFAM" id="SSF56672">
    <property type="entry name" value="DNA/RNA polymerases"/>
    <property type="match status" value="1"/>
</dbReference>
<dbReference type="PANTHER" id="PTHR15503:SF22">
    <property type="entry name" value="TRANSPOSON TY3-I GAG POLYPROTEIN"/>
    <property type="match status" value="1"/>
</dbReference>
<gene>
    <name evidence="11" type="ORF">V8G54_008438</name>
</gene>
<evidence type="ECO:0000256" key="5">
    <source>
        <dbReference type="ARBA" id="ARBA00022759"/>
    </source>
</evidence>
<dbReference type="Pfam" id="PF17917">
    <property type="entry name" value="RT_RNaseH"/>
    <property type="match status" value="1"/>
</dbReference>
<dbReference type="AlphaFoldDB" id="A0AAQ3P372"/>
<evidence type="ECO:0000256" key="4">
    <source>
        <dbReference type="ARBA" id="ARBA00022722"/>
    </source>
</evidence>
<dbReference type="GO" id="GO:0016787">
    <property type="term" value="F:hydrolase activity"/>
    <property type="evidence" value="ECO:0007669"/>
    <property type="project" value="UniProtKB-KW"/>
</dbReference>
<dbReference type="InterPro" id="IPR021109">
    <property type="entry name" value="Peptidase_aspartic_dom_sf"/>
</dbReference>
<evidence type="ECO:0000256" key="2">
    <source>
        <dbReference type="ARBA" id="ARBA00022679"/>
    </source>
</evidence>
<dbReference type="Proteomes" id="UP001374535">
    <property type="component" value="Chromosome 2"/>
</dbReference>
<dbReference type="EMBL" id="CP144699">
    <property type="protein sequence ID" value="WVZ21116.1"/>
    <property type="molecule type" value="Genomic_DNA"/>
</dbReference>